<name>A0A3P4B431_9BURK</name>
<dbReference type="PROSITE" id="PS51819">
    <property type="entry name" value="VOC"/>
    <property type="match status" value="1"/>
</dbReference>
<reference evidence="2 3" key="1">
    <citation type="submission" date="2018-10" db="EMBL/GenBank/DDBJ databases">
        <authorList>
            <person name="Criscuolo A."/>
        </authorList>
    </citation>
    <scope>NUCLEOTIDE SEQUENCE [LARGE SCALE GENOMIC DNA]</scope>
    <source>
        <strain evidence="2">DnA1</strain>
    </source>
</reference>
<dbReference type="OrthoDB" id="9792626at2"/>
<dbReference type="InterPro" id="IPR037523">
    <property type="entry name" value="VOC_core"/>
</dbReference>
<dbReference type="InterPro" id="IPR029068">
    <property type="entry name" value="Glyas_Bleomycin-R_OHBP_Dase"/>
</dbReference>
<evidence type="ECO:0000313" key="2">
    <source>
        <dbReference type="EMBL" id="VCU71043.1"/>
    </source>
</evidence>
<organism evidence="2 3">
    <name type="scientific">Pigmentiphaga humi</name>
    <dbReference type="NCBI Taxonomy" id="2478468"/>
    <lineage>
        <taxon>Bacteria</taxon>
        <taxon>Pseudomonadati</taxon>
        <taxon>Pseudomonadota</taxon>
        <taxon>Betaproteobacteria</taxon>
        <taxon>Burkholderiales</taxon>
        <taxon>Alcaligenaceae</taxon>
        <taxon>Pigmentiphaga</taxon>
    </lineage>
</organism>
<sequence>MSKIREMVEDAFADPKTENSIVKPYALTHGTLESYSLKNSRRFYEKFLGLECVQHGPRTIAVRCGFKFHIIAVEVGNELNPVGYLNHWGVDVATREEVDAAHAAALAMQEAFGIRSVTDAVDQHGVYSFYIQDLDHNWWEIQYYEAGYQHTDMFEFGDVFDSSKSD</sequence>
<evidence type="ECO:0000313" key="3">
    <source>
        <dbReference type="Proteomes" id="UP000277294"/>
    </source>
</evidence>
<accession>A0A3P4B431</accession>
<dbReference type="AlphaFoldDB" id="A0A3P4B431"/>
<keyword evidence="3" id="KW-1185">Reference proteome</keyword>
<evidence type="ECO:0000259" key="1">
    <source>
        <dbReference type="PROSITE" id="PS51819"/>
    </source>
</evidence>
<dbReference type="SUPFAM" id="SSF54593">
    <property type="entry name" value="Glyoxalase/Bleomycin resistance protein/Dihydroxybiphenyl dioxygenase"/>
    <property type="match status" value="1"/>
</dbReference>
<dbReference type="Proteomes" id="UP000277294">
    <property type="component" value="Unassembled WGS sequence"/>
</dbReference>
<protein>
    <submittedName>
        <fullName evidence="2">Glyoxalase-like domain protein</fullName>
    </submittedName>
</protein>
<feature type="domain" description="VOC" evidence="1">
    <location>
        <begin position="26"/>
        <end position="144"/>
    </location>
</feature>
<dbReference type="RefSeq" id="WP_124080507.1">
    <property type="nucleotide sequence ID" value="NZ_UWPJ01000024.1"/>
</dbReference>
<dbReference type="Gene3D" id="3.10.180.10">
    <property type="entry name" value="2,3-Dihydroxybiphenyl 1,2-Dioxygenase, domain 1"/>
    <property type="match status" value="1"/>
</dbReference>
<dbReference type="EMBL" id="UWPJ01000024">
    <property type="protein sequence ID" value="VCU71043.1"/>
    <property type="molecule type" value="Genomic_DNA"/>
</dbReference>
<proteinExistence type="predicted"/>
<dbReference type="CDD" id="cd06587">
    <property type="entry name" value="VOC"/>
    <property type="match status" value="1"/>
</dbReference>
<gene>
    <name evidence="2" type="ORF">PIGHUM_03123</name>
</gene>